<keyword evidence="1" id="KW-1133">Transmembrane helix</keyword>
<feature type="transmembrane region" description="Helical" evidence="1">
    <location>
        <begin position="12"/>
        <end position="32"/>
    </location>
</feature>
<keyword evidence="1" id="KW-0812">Transmembrane</keyword>
<accession>A0A2P2MWU7</accession>
<name>A0A2P2MWU7_RHIMU</name>
<sequence length="50" mass="6038">MSFRASKELYSVFCYSTFIFIASKLTTCYMHLNQCFHHRLGSLYSYYQHL</sequence>
<proteinExistence type="predicted"/>
<keyword evidence="1" id="KW-0472">Membrane</keyword>
<reference evidence="2" key="1">
    <citation type="submission" date="2018-02" db="EMBL/GenBank/DDBJ databases">
        <title>Rhizophora mucronata_Transcriptome.</title>
        <authorList>
            <person name="Meera S.P."/>
            <person name="Sreeshan A."/>
            <person name="Augustine A."/>
        </authorList>
    </citation>
    <scope>NUCLEOTIDE SEQUENCE</scope>
    <source>
        <tissue evidence="2">Leaf</tissue>
    </source>
</reference>
<organism evidence="2">
    <name type="scientific">Rhizophora mucronata</name>
    <name type="common">Asiatic mangrove</name>
    <dbReference type="NCBI Taxonomy" id="61149"/>
    <lineage>
        <taxon>Eukaryota</taxon>
        <taxon>Viridiplantae</taxon>
        <taxon>Streptophyta</taxon>
        <taxon>Embryophyta</taxon>
        <taxon>Tracheophyta</taxon>
        <taxon>Spermatophyta</taxon>
        <taxon>Magnoliopsida</taxon>
        <taxon>eudicotyledons</taxon>
        <taxon>Gunneridae</taxon>
        <taxon>Pentapetalae</taxon>
        <taxon>rosids</taxon>
        <taxon>fabids</taxon>
        <taxon>Malpighiales</taxon>
        <taxon>Rhizophoraceae</taxon>
        <taxon>Rhizophora</taxon>
    </lineage>
</organism>
<evidence type="ECO:0000256" key="1">
    <source>
        <dbReference type="SAM" id="Phobius"/>
    </source>
</evidence>
<dbReference type="AlphaFoldDB" id="A0A2P2MWU7"/>
<evidence type="ECO:0000313" key="2">
    <source>
        <dbReference type="EMBL" id="MBX34691.1"/>
    </source>
</evidence>
<dbReference type="EMBL" id="GGEC01054207">
    <property type="protein sequence ID" value="MBX34691.1"/>
    <property type="molecule type" value="Transcribed_RNA"/>
</dbReference>
<protein>
    <submittedName>
        <fullName evidence="2">ABC transporter B family member 11-like</fullName>
    </submittedName>
</protein>